<evidence type="ECO:0000313" key="1">
    <source>
        <dbReference type="EMBL" id="CAH1258251.1"/>
    </source>
</evidence>
<dbReference type="Proteomes" id="UP000838412">
    <property type="component" value="Chromosome 3"/>
</dbReference>
<name>A0A8J9ZMM2_BRALA</name>
<keyword evidence="2" id="KW-1185">Reference proteome</keyword>
<evidence type="ECO:0000313" key="2">
    <source>
        <dbReference type="Proteomes" id="UP000838412"/>
    </source>
</evidence>
<sequence length="102" mass="11223">MSGRQQRRLEKVSWEQKVVHSSPFAQVILAEGSSKLAKKEAKITTETPSGTPFAITAKLTSRCPRPSVWDGPFCRYGTTAAVSLIMGRWAESSESDKSDGEY</sequence>
<organism evidence="1 2">
    <name type="scientific">Branchiostoma lanceolatum</name>
    <name type="common">Common lancelet</name>
    <name type="synonym">Amphioxus lanceolatum</name>
    <dbReference type="NCBI Taxonomy" id="7740"/>
    <lineage>
        <taxon>Eukaryota</taxon>
        <taxon>Metazoa</taxon>
        <taxon>Chordata</taxon>
        <taxon>Cephalochordata</taxon>
        <taxon>Leptocardii</taxon>
        <taxon>Amphioxiformes</taxon>
        <taxon>Branchiostomatidae</taxon>
        <taxon>Branchiostoma</taxon>
    </lineage>
</organism>
<accession>A0A8J9ZMM2</accession>
<reference evidence="1" key="1">
    <citation type="submission" date="2022-01" db="EMBL/GenBank/DDBJ databases">
        <authorList>
            <person name="Braso-Vives M."/>
        </authorList>
    </citation>
    <scope>NUCLEOTIDE SEQUENCE</scope>
</reference>
<dbReference type="EMBL" id="OV696688">
    <property type="protein sequence ID" value="CAH1258251.1"/>
    <property type="molecule type" value="Genomic_DNA"/>
</dbReference>
<gene>
    <name evidence="1" type="primary">Hypp1983</name>
    <name evidence="1" type="ORF">BLAG_LOCUS15881</name>
</gene>
<proteinExistence type="predicted"/>
<dbReference type="AlphaFoldDB" id="A0A8J9ZMM2"/>
<protein>
    <submittedName>
        <fullName evidence="1">Hypp1983 protein</fullName>
    </submittedName>
</protein>